<evidence type="ECO:0000256" key="3">
    <source>
        <dbReference type="PROSITE-ProRule" id="PRU00464"/>
    </source>
</evidence>
<protein>
    <recommendedName>
        <fullName evidence="4">HIT domain-containing protein</fullName>
    </recommendedName>
</protein>
<accession>A0A1F6B302</accession>
<dbReference type="AlphaFoldDB" id="A0A1F6B302"/>
<dbReference type="PRINTS" id="PR00332">
    <property type="entry name" value="HISTRIAD"/>
</dbReference>
<name>A0A1F6B302_9BACT</name>
<evidence type="ECO:0000256" key="2">
    <source>
        <dbReference type="PIRSR" id="PIRSR601310-3"/>
    </source>
</evidence>
<gene>
    <name evidence="5" type="ORF">A3A63_01215</name>
</gene>
<dbReference type="Proteomes" id="UP000176450">
    <property type="component" value="Unassembled WGS sequence"/>
</dbReference>
<evidence type="ECO:0000313" key="6">
    <source>
        <dbReference type="Proteomes" id="UP000176450"/>
    </source>
</evidence>
<organism evidence="5 6">
    <name type="scientific">Candidatus Gottesmanbacteria bacterium RIFCSPLOWO2_01_FULL_46_9</name>
    <dbReference type="NCBI Taxonomy" id="1798394"/>
    <lineage>
        <taxon>Bacteria</taxon>
        <taxon>Candidatus Gottesmaniibacteriota</taxon>
    </lineage>
</organism>
<dbReference type="EMBL" id="MFJX01000017">
    <property type="protein sequence ID" value="OGG31291.1"/>
    <property type="molecule type" value="Genomic_DNA"/>
</dbReference>
<dbReference type="Pfam" id="PF11969">
    <property type="entry name" value="DcpS_C"/>
    <property type="match status" value="1"/>
</dbReference>
<dbReference type="PROSITE" id="PS51084">
    <property type="entry name" value="HIT_2"/>
    <property type="match status" value="1"/>
</dbReference>
<evidence type="ECO:0000259" key="4">
    <source>
        <dbReference type="PROSITE" id="PS51084"/>
    </source>
</evidence>
<feature type="domain" description="HIT" evidence="4">
    <location>
        <begin position="5"/>
        <end position="106"/>
    </location>
</feature>
<dbReference type="InterPro" id="IPR011146">
    <property type="entry name" value="HIT-like"/>
</dbReference>
<proteinExistence type="predicted"/>
<dbReference type="GO" id="GO:0003824">
    <property type="term" value="F:catalytic activity"/>
    <property type="evidence" value="ECO:0007669"/>
    <property type="project" value="InterPro"/>
</dbReference>
<feature type="active site" description="Tele-AMP-histidine intermediate" evidence="1">
    <location>
        <position position="93"/>
    </location>
</feature>
<reference evidence="5 6" key="1">
    <citation type="journal article" date="2016" name="Nat. Commun.">
        <title>Thousands of microbial genomes shed light on interconnected biogeochemical processes in an aquifer system.</title>
        <authorList>
            <person name="Anantharaman K."/>
            <person name="Brown C.T."/>
            <person name="Hug L.A."/>
            <person name="Sharon I."/>
            <person name="Castelle C.J."/>
            <person name="Probst A.J."/>
            <person name="Thomas B.C."/>
            <person name="Singh A."/>
            <person name="Wilkins M.J."/>
            <person name="Karaoz U."/>
            <person name="Brodie E.L."/>
            <person name="Williams K.H."/>
            <person name="Hubbard S.S."/>
            <person name="Banfield J.F."/>
        </authorList>
    </citation>
    <scope>NUCLEOTIDE SEQUENCE [LARGE SCALE GENOMIC DNA]</scope>
</reference>
<dbReference type="Gene3D" id="3.30.428.10">
    <property type="entry name" value="HIT-like"/>
    <property type="match status" value="1"/>
</dbReference>
<dbReference type="InterPro" id="IPR036265">
    <property type="entry name" value="HIT-like_sf"/>
</dbReference>
<sequence>MKSCIFCQIIGGKIPGKFVYQDDIFVVINDIHPQAPVHMLVIPKKHVDDFVDADAILLKNMIQLIKKMINDHKVTRYRLINNGGGAAYIDHVHVHILGSVAKDRNL</sequence>
<evidence type="ECO:0000313" key="5">
    <source>
        <dbReference type="EMBL" id="OGG31291.1"/>
    </source>
</evidence>
<dbReference type="SUPFAM" id="SSF54197">
    <property type="entry name" value="HIT-like"/>
    <property type="match status" value="1"/>
</dbReference>
<dbReference type="PANTHER" id="PTHR23089">
    <property type="entry name" value="HISTIDINE TRIAD HIT PROTEIN"/>
    <property type="match status" value="1"/>
</dbReference>
<feature type="short sequence motif" description="Histidine triad motif" evidence="2 3">
    <location>
        <begin position="91"/>
        <end position="95"/>
    </location>
</feature>
<evidence type="ECO:0000256" key="1">
    <source>
        <dbReference type="PIRSR" id="PIRSR601310-1"/>
    </source>
</evidence>
<dbReference type="InterPro" id="IPR001310">
    <property type="entry name" value="Histidine_triad_HIT"/>
</dbReference>
<comment type="caution">
    <text evidence="5">The sequence shown here is derived from an EMBL/GenBank/DDBJ whole genome shotgun (WGS) entry which is preliminary data.</text>
</comment>